<dbReference type="HOGENOM" id="CLU_521720_0_0_1"/>
<dbReference type="AlphaFoldDB" id="A0A059F5S2"/>
<dbReference type="EMBL" id="KK365130">
    <property type="protein sequence ID" value="KCZ82462.1"/>
    <property type="molecule type" value="Genomic_DNA"/>
</dbReference>
<evidence type="ECO:0000256" key="1">
    <source>
        <dbReference type="SAM" id="SignalP"/>
    </source>
</evidence>
<gene>
    <name evidence="2" type="ORF">H312_00120</name>
</gene>
<dbReference type="VEuPathDB" id="MicrosporidiaDB:H312_00120"/>
<proteinExistence type="predicted"/>
<feature type="chain" id="PRO_5001572554" evidence="1">
    <location>
        <begin position="21"/>
        <end position="525"/>
    </location>
</feature>
<protein>
    <submittedName>
        <fullName evidence="2">Uncharacterized protein</fullName>
    </submittedName>
</protein>
<accession>A0A059F5S2</accession>
<reference evidence="2 3" key="2">
    <citation type="submission" date="2014-03" db="EMBL/GenBank/DDBJ databases">
        <title>The Genome Sequence of Anncaliia algerae insect isolate PRA339.</title>
        <authorList>
            <consortium name="The Broad Institute Genome Sequencing Platform"/>
            <consortium name="The Broad Institute Genome Sequencing Center for Infectious Disease"/>
            <person name="Cuomo C."/>
            <person name="Becnel J."/>
            <person name="Sanscrainte N."/>
            <person name="Walker B."/>
            <person name="Young S.K."/>
            <person name="Zeng Q."/>
            <person name="Gargeya S."/>
            <person name="Fitzgerald M."/>
            <person name="Haas B."/>
            <person name="Abouelleil A."/>
            <person name="Alvarado L."/>
            <person name="Arachchi H.M."/>
            <person name="Berlin A.M."/>
            <person name="Chapman S.B."/>
            <person name="Dewar J."/>
            <person name="Goldberg J."/>
            <person name="Griggs A."/>
            <person name="Gujja S."/>
            <person name="Hansen M."/>
            <person name="Howarth C."/>
            <person name="Imamovic A."/>
            <person name="Larimer J."/>
            <person name="McCowan C."/>
            <person name="Murphy C."/>
            <person name="Neiman D."/>
            <person name="Pearson M."/>
            <person name="Priest M."/>
            <person name="Roberts A."/>
            <person name="Saif S."/>
            <person name="Shea T."/>
            <person name="Sisk P."/>
            <person name="Sykes S."/>
            <person name="Wortman J."/>
            <person name="Nusbaum C."/>
            <person name="Birren B."/>
        </authorList>
    </citation>
    <scope>NUCLEOTIDE SEQUENCE [LARGE SCALE GENOMIC DNA]</scope>
    <source>
        <strain evidence="2 3">PRA339</strain>
    </source>
</reference>
<evidence type="ECO:0000313" key="3">
    <source>
        <dbReference type="Proteomes" id="UP000030655"/>
    </source>
</evidence>
<keyword evidence="1" id="KW-0732">Signal</keyword>
<feature type="signal peptide" evidence="1">
    <location>
        <begin position="1"/>
        <end position="20"/>
    </location>
</feature>
<organism evidence="2 3">
    <name type="scientific">Anncaliia algerae PRA339</name>
    <dbReference type="NCBI Taxonomy" id="1288291"/>
    <lineage>
        <taxon>Eukaryota</taxon>
        <taxon>Fungi</taxon>
        <taxon>Fungi incertae sedis</taxon>
        <taxon>Microsporidia</taxon>
        <taxon>Tubulinosematoidea</taxon>
        <taxon>Tubulinosematidae</taxon>
        <taxon>Anncaliia</taxon>
    </lineage>
</organism>
<name>A0A059F5S2_9MICR</name>
<evidence type="ECO:0000313" key="2">
    <source>
        <dbReference type="EMBL" id="KCZ82462.1"/>
    </source>
</evidence>
<dbReference type="Proteomes" id="UP000030655">
    <property type="component" value="Unassembled WGS sequence"/>
</dbReference>
<sequence length="525" mass="62623">MSRKVKIVSGILLMLYTARASYFEFEKVYEDEYKSCKSNALCIDGMDKILYKFFFELKPFQSEEAYLCFEYNKIYFSRNKFFKDLIDLDFINGINFPIKYKHELENIDKCYQIPTISSFISQNYINIFNKFRLSEKGLQLFHDFYNFIAKYNLLANNYYPDFINCVNNLHEKLIISNQQQLKIWDEESFDYMRKVKDYYAIYLKTFREIDLSYGSLVCGYNMLYLEWSMLEPIQKYYIIHGYEHDQSELNKKKVIISSLTTKKRKLDKLKNRLVEEYHKYKNIASVSIEGEILESLLLFMYNFNYLLASYKNFLNFLNMSKNFLVRSRYPESTDFLEKLNNFYNWICKSKNEVFKDENYIIIYEIACKRIVISSESCPNIFKAFFKTKSEELKNFSKLSISSIISFLSKDIKISTKAAEDILSQFKSGIFDFNKFSQNRIKYYSTMSYYYAIDLDSHISATNKIIEAFEKSLISLRKGNNNKIYYTLYSNLENLLTKMSELVELNTISTCKFNLVMDEIEVLSNN</sequence>
<reference evidence="3" key="1">
    <citation type="submission" date="2013-02" db="EMBL/GenBank/DDBJ databases">
        <authorList>
            <consortium name="The Broad Institute Genome Sequencing Platform"/>
            <person name="Cuomo C."/>
            <person name="Becnel J."/>
            <person name="Sanscrainte N."/>
            <person name="Walker B."/>
            <person name="Young S.K."/>
            <person name="Zeng Q."/>
            <person name="Gargeya S."/>
            <person name="Fitzgerald M."/>
            <person name="Haas B."/>
            <person name="Abouelleil A."/>
            <person name="Alvarado L."/>
            <person name="Arachchi H.M."/>
            <person name="Berlin A.M."/>
            <person name="Chapman S.B."/>
            <person name="Dewar J."/>
            <person name="Goldberg J."/>
            <person name="Griggs A."/>
            <person name="Gujja S."/>
            <person name="Hansen M."/>
            <person name="Howarth C."/>
            <person name="Imamovic A."/>
            <person name="Larimer J."/>
            <person name="McCowan C."/>
            <person name="Murphy C."/>
            <person name="Neiman D."/>
            <person name="Pearson M."/>
            <person name="Priest M."/>
            <person name="Roberts A."/>
            <person name="Saif S."/>
            <person name="Shea T."/>
            <person name="Sisk P."/>
            <person name="Sykes S."/>
            <person name="Wortman J."/>
            <person name="Nusbaum C."/>
            <person name="Birren B."/>
        </authorList>
    </citation>
    <scope>NUCLEOTIDE SEQUENCE [LARGE SCALE GENOMIC DNA]</scope>
    <source>
        <strain evidence="3">PRA339</strain>
    </source>
</reference>
<keyword evidence="3" id="KW-1185">Reference proteome</keyword>